<dbReference type="PANTHER" id="PTHR21087">
    <property type="entry name" value="SHIKIMATE KINASE"/>
    <property type="match status" value="1"/>
</dbReference>
<keyword evidence="11" id="KW-0479">Metal-binding</keyword>
<dbReference type="SUPFAM" id="SSF52540">
    <property type="entry name" value="P-loop containing nucleoside triphosphate hydrolases"/>
    <property type="match status" value="1"/>
</dbReference>
<evidence type="ECO:0000256" key="5">
    <source>
        <dbReference type="ARBA" id="ARBA00022679"/>
    </source>
</evidence>
<keyword evidence="5 11" id="KW-0808">Transferase</keyword>
<dbReference type="AlphaFoldDB" id="A0A918T0W6"/>
<gene>
    <name evidence="11 12" type="primary">aroK</name>
    <name evidence="12" type="ORF">GCM10007067_13820</name>
</gene>
<feature type="binding site" evidence="11">
    <location>
        <position position="24"/>
    </location>
    <ligand>
        <name>substrate</name>
    </ligand>
</feature>
<name>A0A918T0W6_9GAMM</name>
<evidence type="ECO:0000313" key="12">
    <source>
        <dbReference type="EMBL" id="GHA77584.1"/>
    </source>
</evidence>
<dbReference type="GO" id="GO:0009073">
    <property type="term" value="P:aromatic amino acid family biosynthetic process"/>
    <property type="evidence" value="ECO:0007669"/>
    <property type="project" value="UniProtKB-KW"/>
</dbReference>
<keyword evidence="9 11" id="KW-0057">Aromatic amino acid biosynthesis</keyword>
<dbReference type="GO" id="GO:0000287">
    <property type="term" value="F:magnesium ion binding"/>
    <property type="evidence" value="ECO:0007669"/>
    <property type="project" value="UniProtKB-UniRule"/>
</dbReference>
<evidence type="ECO:0000256" key="6">
    <source>
        <dbReference type="ARBA" id="ARBA00022741"/>
    </source>
</evidence>
<dbReference type="PROSITE" id="PS01128">
    <property type="entry name" value="SHIKIMATE_KINASE"/>
    <property type="match status" value="1"/>
</dbReference>
<feature type="binding site" evidence="11">
    <location>
        <position position="70"/>
    </location>
    <ligand>
        <name>substrate</name>
    </ligand>
</feature>
<feature type="binding site" evidence="11">
    <location>
        <begin position="2"/>
        <end position="7"/>
    </location>
    <ligand>
        <name>ATP</name>
        <dbReference type="ChEBI" id="CHEBI:30616"/>
    </ligand>
</feature>
<evidence type="ECO:0000256" key="2">
    <source>
        <dbReference type="ARBA" id="ARBA00006997"/>
    </source>
</evidence>
<comment type="cofactor">
    <cofactor evidence="11">
        <name>Mg(2+)</name>
        <dbReference type="ChEBI" id="CHEBI:18420"/>
    </cofactor>
    <text evidence="11">Binds 1 Mg(2+) ion per subunit.</text>
</comment>
<dbReference type="Pfam" id="PF01202">
    <property type="entry name" value="SKI"/>
    <property type="match status" value="1"/>
</dbReference>
<dbReference type="PANTHER" id="PTHR21087:SF16">
    <property type="entry name" value="SHIKIMATE KINASE 1, CHLOROPLASTIC"/>
    <property type="match status" value="1"/>
</dbReference>
<feature type="binding site" evidence="11">
    <location>
        <position position="108"/>
    </location>
    <ligand>
        <name>ATP</name>
        <dbReference type="ChEBI" id="CHEBI:30616"/>
    </ligand>
</feature>
<comment type="catalytic activity">
    <reaction evidence="10 11">
        <text>shikimate + ATP = 3-phosphoshikimate + ADP + H(+)</text>
        <dbReference type="Rhea" id="RHEA:13121"/>
        <dbReference type="ChEBI" id="CHEBI:15378"/>
        <dbReference type="ChEBI" id="CHEBI:30616"/>
        <dbReference type="ChEBI" id="CHEBI:36208"/>
        <dbReference type="ChEBI" id="CHEBI:145989"/>
        <dbReference type="ChEBI" id="CHEBI:456216"/>
        <dbReference type="EC" id="2.7.1.71"/>
    </reaction>
</comment>
<evidence type="ECO:0000313" key="13">
    <source>
        <dbReference type="Proteomes" id="UP000646426"/>
    </source>
</evidence>
<dbReference type="InterPro" id="IPR000623">
    <property type="entry name" value="Shikimate_kinase/TSH1"/>
</dbReference>
<evidence type="ECO:0000256" key="10">
    <source>
        <dbReference type="ARBA" id="ARBA00048567"/>
    </source>
</evidence>
<comment type="caution">
    <text evidence="12">The sequence shown here is derived from an EMBL/GenBank/DDBJ whole genome shotgun (WGS) entry which is preliminary data.</text>
</comment>
<dbReference type="GO" id="GO:0005829">
    <property type="term" value="C:cytosol"/>
    <property type="evidence" value="ECO:0007669"/>
    <property type="project" value="TreeGrafter"/>
</dbReference>
<comment type="function">
    <text evidence="11">Catalyzes the specific phosphorylation of the 3-hydroxyl group of shikimic acid using ATP as a cosubstrate.</text>
</comment>
<protein>
    <recommendedName>
        <fullName evidence="3 11">Shikimate kinase</fullName>
        <shortName evidence="11">SK</shortName>
        <ecNumber evidence="3 11">2.7.1.71</ecNumber>
    </recommendedName>
</protein>
<comment type="similarity">
    <text evidence="2 11">Belongs to the shikimate kinase family.</text>
</comment>
<feature type="binding site" evidence="11">
    <location>
        <position position="48"/>
    </location>
    <ligand>
        <name>substrate</name>
    </ligand>
</feature>
<dbReference type="CDD" id="cd00464">
    <property type="entry name" value="SK"/>
    <property type="match status" value="1"/>
</dbReference>
<proteinExistence type="inferred from homology"/>
<dbReference type="HAMAP" id="MF_00109">
    <property type="entry name" value="Shikimate_kinase"/>
    <property type="match status" value="1"/>
</dbReference>
<dbReference type="InterPro" id="IPR027417">
    <property type="entry name" value="P-loop_NTPase"/>
</dbReference>
<dbReference type="EC" id="2.7.1.71" evidence="3 11"/>
<feature type="binding site" evidence="11">
    <location>
        <position position="127"/>
    </location>
    <ligand>
        <name>substrate</name>
    </ligand>
</feature>
<evidence type="ECO:0000256" key="3">
    <source>
        <dbReference type="ARBA" id="ARBA00012154"/>
    </source>
</evidence>
<keyword evidence="8 11" id="KW-0067">ATP-binding</keyword>
<keyword evidence="11" id="KW-0460">Magnesium</keyword>
<dbReference type="GO" id="GO:0009423">
    <property type="term" value="P:chorismate biosynthetic process"/>
    <property type="evidence" value="ECO:0007669"/>
    <property type="project" value="UniProtKB-UniRule"/>
</dbReference>
<keyword evidence="11" id="KW-0963">Cytoplasm</keyword>
<comment type="pathway">
    <text evidence="1 11">Metabolic intermediate biosynthesis; chorismate biosynthesis; chorismate from D-erythrose 4-phosphate and phosphoenolpyruvate: step 5/7.</text>
</comment>
<accession>A0A918T0W6</accession>
<comment type="subcellular location">
    <subcellularLocation>
        <location evidence="11">Cytoplasm</location>
    </subcellularLocation>
</comment>
<reference evidence="12" key="2">
    <citation type="submission" date="2020-09" db="EMBL/GenBank/DDBJ databases">
        <authorList>
            <person name="Sun Q."/>
            <person name="Kim S."/>
        </authorList>
    </citation>
    <scope>NUCLEOTIDE SEQUENCE</scope>
    <source>
        <strain evidence="12">KCTC 23077</strain>
    </source>
</reference>
<dbReference type="InterPro" id="IPR023000">
    <property type="entry name" value="Shikimate_kinase_CS"/>
</dbReference>
<evidence type="ECO:0000256" key="1">
    <source>
        <dbReference type="ARBA" id="ARBA00004842"/>
    </source>
</evidence>
<keyword evidence="4 11" id="KW-0028">Amino-acid biosynthesis</keyword>
<comment type="caution">
    <text evidence="11">Lacks conserved residue(s) required for the propagation of feature annotation.</text>
</comment>
<organism evidence="12 13">
    <name type="scientific">Cognatilysobacter bugurensis</name>
    <dbReference type="NCBI Taxonomy" id="543356"/>
    <lineage>
        <taxon>Bacteria</taxon>
        <taxon>Pseudomonadati</taxon>
        <taxon>Pseudomonadota</taxon>
        <taxon>Gammaproteobacteria</taxon>
        <taxon>Lysobacterales</taxon>
        <taxon>Lysobacteraceae</taxon>
        <taxon>Cognatilysobacter</taxon>
    </lineage>
</organism>
<evidence type="ECO:0000256" key="11">
    <source>
        <dbReference type="HAMAP-Rule" id="MF_00109"/>
    </source>
</evidence>
<dbReference type="GO" id="GO:0005524">
    <property type="term" value="F:ATP binding"/>
    <property type="evidence" value="ECO:0007669"/>
    <property type="project" value="UniProtKB-UniRule"/>
</dbReference>
<evidence type="ECO:0000256" key="9">
    <source>
        <dbReference type="ARBA" id="ARBA00023141"/>
    </source>
</evidence>
<reference evidence="12" key="1">
    <citation type="journal article" date="2014" name="Int. J. Syst. Evol. Microbiol.">
        <title>Complete genome sequence of Corynebacterium casei LMG S-19264T (=DSM 44701T), isolated from a smear-ripened cheese.</title>
        <authorList>
            <consortium name="US DOE Joint Genome Institute (JGI-PGF)"/>
            <person name="Walter F."/>
            <person name="Albersmeier A."/>
            <person name="Kalinowski J."/>
            <person name="Ruckert C."/>
        </authorList>
    </citation>
    <scope>NUCLEOTIDE SEQUENCE</scope>
    <source>
        <strain evidence="12">KCTC 23077</strain>
    </source>
</reference>
<dbReference type="InterPro" id="IPR031322">
    <property type="entry name" value="Shikimate/glucono_kinase"/>
</dbReference>
<dbReference type="GO" id="GO:0004765">
    <property type="term" value="F:shikimate kinase activity"/>
    <property type="evidence" value="ECO:0007669"/>
    <property type="project" value="UniProtKB-UniRule"/>
</dbReference>
<comment type="subunit">
    <text evidence="11">Monomer.</text>
</comment>
<sequence>MGAGKSTVGRCLAQRLGRAFVDLDAEIEQRAQTTVARIFERDGEPAFRALERDTLAQQLDARACVIATGGGAVLDPVSRDRLRECADVVHLHAGVDAQLRRLEGDATRPLLARGDRAAVLHALALQRAPLYREVASMSIDTDMLDADAVVDRILASLPRTEPLPP</sequence>
<dbReference type="Gene3D" id="3.40.50.300">
    <property type="entry name" value="P-loop containing nucleotide triphosphate hydrolases"/>
    <property type="match status" value="1"/>
</dbReference>
<evidence type="ECO:0000256" key="4">
    <source>
        <dbReference type="ARBA" id="ARBA00022605"/>
    </source>
</evidence>
<keyword evidence="6 11" id="KW-0547">Nucleotide-binding</keyword>
<feature type="binding site" evidence="11">
    <location>
        <position position="6"/>
    </location>
    <ligand>
        <name>Mg(2+)</name>
        <dbReference type="ChEBI" id="CHEBI:18420"/>
    </ligand>
</feature>
<dbReference type="GO" id="GO:0008652">
    <property type="term" value="P:amino acid biosynthetic process"/>
    <property type="evidence" value="ECO:0007669"/>
    <property type="project" value="UniProtKB-KW"/>
</dbReference>
<dbReference type="EMBL" id="BMYD01000001">
    <property type="protein sequence ID" value="GHA77584.1"/>
    <property type="molecule type" value="Genomic_DNA"/>
</dbReference>
<dbReference type="PRINTS" id="PR01100">
    <property type="entry name" value="SHIKIMTKNASE"/>
</dbReference>
<evidence type="ECO:0000256" key="7">
    <source>
        <dbReference type="ARBA" id="ARBA00022777"/>
    </source>
</evidence>
<keyword evidence="13" id="KW-1185">Reference proteome</keyword>
<evidence type="ECO:0000256" key="8">
    <source>
        <dbReference type="ARBA" id="ARBA00022840"/>
    </source>
</evidence>
<dbReference type="Proteomes" id="UP000646426">
    <property type="component" value="Unassembled WGS sequence"/>
</dbReference>
<keyword evidence="7 11" id="KW-0418">Kinase</keyword>